<sequence length="303" mass="32540">MTASAGAGEVGRVDVVGWVGMLGGCCASLRRFGGVSREGEAKSGSVKKEGDAGESSVRSLAHLLPSATPSPFSPPQAALTSAGIVRCGRRTSATASPSSRSTSILFRAFPTRATSSRSSMSCCLSMSSPATRSSLACSCRSRSLPTSIPPGFLAFRAALREPPRSLLRQNRFLGTQVLQLSPSSPCRPILPPPHRRFWPSAHNTHRARFDPSRTDLCECGEVESREHFLILCPLHEQARISFYKHIQLRQTPTIAFLLGEVGYPAPLLDFIAATGRFARRLTEPAKDEQREEDKKDGCGGSGA</sequence>
<dbReference type="Proteomes" id="UP000239560">
    <property type="component" value="Unassembled WGS sequence"/>
</dbReference>
<protein>
    <submittedName>
        <fullName evidence="2">Uncharacterized protein</fullName>
    </submittedName>
</protein>
<dbReference type="EMBL" id="LCTV02000011">
    <property type="protein sequence ID" value="PRQ71729.1"/>
    <property type="molecule type" value="Genomic_DNA"/>
</dbReference>
<proteinExistence type="predicted"/>
<accession>A0A2T0A145</accession>
<dbReference type="AlphaFoldDB" id="A0A2T0A145"/>
<evidence type="ECO:0000313" key="2">
    <source>
        <dbReference type="EMBL" id="PRQ71729.1"/>
    </source>
</evidence>
<organism evidence="2 3">
    <name type="scientific">Rhodotorula toruloides</name>
    <name type="common">Yeast</name>
    <name type="synonym">Rhodosporidium toruloides</name>
    <dbReference type="NCBI Taxonomy" id="5286"/>
    <lineage>
        <taxon>Eukaryota</taxon>
        <taxon>Fungi</taxon>
        <taxon>Dikarya</taxon>
        <taxon>Basidiomycota</taxon>
        <taxon>Pucciniomycotina</taxon>
        <taxon>Microbotryomycetes</taxon>
        <taxon>Sporidiobolales</taxon>
        <taxon>Sporidiobolaceae</taxon>
        <taxon>Rhodotorula</taxon>
    </lineage>
</organism>
<evidence type="ECO:0000256" key="1">
    <source>
        <dbReference type="SAM" id="MobiDB-lite"/>
    </source>
</evidence>
<gene>
    <name evidence="2" type="ORF">AAT19DRAFT_9844</name>
</gene>
<dbReference type="OrthoDB" id="2529282at2759"/>
<evidence type="ECO:0000313" key="3">
    <source>
        <dbReference type="Proteomes" id="UP000239560"/>
    </source>
</evidence>
<name>A0A2T0A145_RHOTO</name>
<comment type="caution">
    <text evidence="2">The sequence shown here is derived from an EMBL/GenBank/DDBJ whole genome shotgun (WGS) entry which is preliminary data.</text>
</comment>
<reference evidence="2 3" key="1">
    <citation type="journal article" date="2018" name="Elife">
        <title>Functional genomics of lipid metabolism in the oleaginous yeast Rhodosporidium toruloides.</title>
        <authorList>
            <person name="Coradetti S.T."/>
            <person name="Pinel D."/>
            <person name="Geiselman G."/>
            <person name="Ito M."/>
            <person name="Mondo S."/>
            <person name="Reilly M.C."/>
            <person name="Cheng Y.F."/>
            <person name="Bauer S."/>
            <person name="Grigoriev I."/>
            <person name="Gladden J.M."/>
            <person name="Simmons B.A."/>
            <person name="Brem R."/>
            <person name="Arkin A.P."/>
            <person name="Skerker J.M."/>
        </authorList>
    </citation>
    <scope>NUCLEOTIDE SEQUENCE [LARGE SCALE GENOMIC DNA]</scope>
    <source>
        <strain evidence="2 3">NBRC 0880</strain>
    </source>
</reference>
<feature type="region of interest" description="Disordered" evidence="1">
    <location>
        <begin position="282"/>
        <end position="303"/>
    </location>
</feature>
<feature type="compositionally biased region" description="Basic and acidic residues" evidence="1">
    <location>
        <begin position="282"/>
        <end position="297"/>
    </location>
</feature>